<keyword evidence="1" id="KW-0732">Signal</keyword>
<reference evidence="2" key="1">
    <citation type="journal article" date="2011" name="Environ. Microbiol.">
        <title>Genomic insights into the metabolic potential of the polycyclic aromatic hydrocarbon degrading sulfate-reducing Deltaproteobacterium N47.</title>
        <authorList>
            <person name="Bergmann F."/>
            <person name="Selesi D."/>
            <person name="Weinmaier T."/>
            <person name="Tischler P."/>
            <person name="Rattei T."/>
            <person name="Meckenstock R.U."/>
        </authorList>
    </citation>
    <scope>NUCLEOTIDE SEQUENCE</scope>
</reference>
<evidence type="ECO:0000256" key="1">
    <source>
        <dbReference type="SAM" id="SignalP"/>
    </source>
</evidence>
<gene>
    <name evidence="2" type="ORF">N47_C18870</name>
</gene>
<organism evidence="2">
    <name type="scientific">uncultured Desulfobacterium sp</name>
    <dbReference type="NCBI Taxonomy" id="201089"/>
    <lineage>
        <taxon>Bacteria</taxon>
        <taxon>Pseudomonadati</taxon>
        <taxon>Thermodesulfobacteriota</taxon>
        <taxon>Desulfobacteria</taxon>
        <taxon>Desulfobacterales</taxon>
        <taxon>Desulfobacteriaceae</taxon>
        <taxon>Desulfobacterium</taxon>
        <taxon>environmental samples</taxon>
    </lineage>
</organism>
<feature type="chain" id="PRO_5003154862" description="Lipoprotein" evidence="1">
    <location>
        <begin position="20"/>
        <end position="133"/>
    </location>
</feature>
<dbReference type="AlphaFoldDB" id="E1YAY8"/>
<protein>
    <recommendedName>
        <fullName evidence="3">Lipoprotein</fullName>
    </recommendedName>
</protein>
<proteinExistence type="predicted"/>
<accession>E1YAY8</accession>
<dbReference type="EMBL" id="FR695867">
    <property type="protein sequence ID" value="CBX27829.1"/>
    <property type="molecule type" value="Genomic_DNA"/>
</dbReference>
<name>E1YAY8_9BACT</name>
<sequence length="133" mass="15006">MKKYLQLAMLVLICIEAFAGCAISENQLSTGRYRMKFVPNTETKFSQVLAIEENNKFRVSGYLRLKVLNPIDIPGYVEVALLTPNGEVFDLEKVPYYPEKSLHGRKCHKKGHFSAIFPEVPSAGTTVRLNNVN</sequence>
<evidence type="ECO:0000313" key="2">
    <source>
        <dbReference type="EMBL" id="CBX27829.1"/>
    </source>
</evidence>
<feature type="signal peptide" evidence="1">
    <location>
        <begin position="1"/>
        <end position="19"/>
    </location>
</feature>
<evidence type="ECO:0008006" key="3">
    <source>
        <dbReference type="Google" id="ProtNLM"/>
    </source>
</evidence>